<dbReference type="RefSeq" id="XP_040802137.1">
    <property type="nucleotide sequence ID" value="XM_040946370.1"/>
</dbReference>
<organism evidence="1 2">
    <name type="scientific">Aspergillus fijiensis CBS 313.89</name>
    <dbReference type="NCBI Taxonomy" id="1448319"/>
    <lineage>
        <taxon>Eukaryota</taxon>
        <taxon>Fungi</taxon>
        <taxon>Dikarya</taxon>
        <taxon>Ascomycota</taxon>
        <taxon>Pezizomycotina</taxon>
        <taxon>Eurotiomycetes</taxon>
        <taxon>Eurotiomycetidae</taxon>
        <taxon>Eurotiales</taxon>
        <taxon>Aspergillaceae</taxon>
        <taxon>Aspergillus</taxon>
    </lineage>
</organism>
<keyword evidence="2" id="KW-1185">Reference proteome</keyword>
<dbReference type="AlphaFoldDB" id="A0A8G1RQ04"/>
<sequence>MGRFRLLPITVDATESGVEPLETTKGSDDGDAWKAHCYTLVSALTRGSFMTEVKWRTTSDEPRSVTEDHWKAECQRALVRAFTTLRKWRPDLDELYGYILRPDTRQVQLYRQLKPTGELRGVKLDLFTYEGMDTFVDESDFNSTCHVAWWHSEVDCEIPNWDHDFRRGSKRPRPAIGGSDERMDLQIILEEYLNTETKLVQLELLLKAAVAADLGQTG</sequence>
<reference evidence="1 2" key="1">
    <citation type="submission" date="2018-02" db="EMBL/GenBank/DDBJ databases">
        <title>The genomes of Aspergillus section Nigri reveals drivers in fungal speciation.</title>
        <authorList>
            <consortium name="DOE Joint Genome Institute"/>
            <person name="Vesth T.C."/>
            <person name="Nybo J."/>
            <person name="Theobald S."/>
            <person name="Brandl J."/>
            <person name="Frisvad J.C."/>
            <person name="Nielsen K.F."/>
            <person name="Lyhne E.K."/>
            <person name="Kogle M.E."/>
            <person name="Kuo A."/>
            <person name="Riley R."/>
            <person name="Clum A."/>
            <person name="Nolan M."/>
            <person name="Lipzen A."/>
            <person name="Salamov A."/>
            <person name="Henrissat B."/>
            <person name="Wiebenga A."/>
            <person name="De vries R.P."/>
            <person name="Grigoriev I.V."/>
            <person name="Mortensen U.H."/>
            <person name="Andersen M.R."/>
            <person name="Baker S.E."/>
        </authorList>
    </citation>
    <scope>NUCLEOTIDE SEQUENCE [LARGE SCALE GENOMIC DNA]</scope>
    <source>
        <strain evidence="1 2">CBS 313.89</strain>
    </source>
</reference>
<dbReference type="OrthoDB" id="10531815at2759"/>
<protein>
    <submittedName>
        <fullName evidence="1">Uncharacterized protein</fullName>
    </submittedName>
</protein>
<dbReference type="VEuPathDB" id="FungiDB:BO72DRAFT_458296"/>
<dbReference type="Proteomes" id="UP000249789">
    <property type="component" value="Unassembled WGS sequence"/>
</dbReference>
<evidence type="ECO:0000313" key="2">
    <source>
        <dbReference type="Proteomes" id="UP000249789"/>
    </source>
</evidence>
<dbReference type="GeneID" id="63863703"/>
<evidence type="ECO:0000313" key="1">
    <source>
        <dbReference type="EMBL" id="RAK78127.1"/>
    </source>
</evidence>
<proteinExistence type="predicted"/>
<accession>A0A8G1RQ04</accession>
<name>A0A8G1RQ04_9EURO</name>
<dbReference type="EMBL" id="KZ824639">
    <property type="protein sequence ID" value="RAK78127.1"/>
    <property type="molecule type" value="Genomic_DNA"/>
</dbReference>
<gene>
    <name evidence="1" type="ORF">BO72DRAFT_458296</name>
</gene>